<dbReference type="EMBL" id="JAVDWV010000011">
    <property type="protein sequence ID" value="MDR7155809.1"/>
    <property type="molecule type" value="Genomic_DNA"/>
</dbReference>
<organism evidence="1 2">
    <name type="scientific">Sphingobium xenophagum</name>
    <dbReference type="NCBI Taxonomy" id="121428"/>
    <lineage>
        <taxon>Bacteria</taxon>
        <taxon>Pseudomonadati</taxon>
        <taxon>Pseudomonadota</taxon>
        <taxon>Alphaproteobacteria</taxon>
        <taxon>Sphingomonadales</taxon>
        <taxon>Sphingomonadaceae</taxon>
        <taxon>Sphingobium</taxon>
    </lineage>
</organism>
<name>A0ABU1X2K4_SPHXE</name>
<comment type="caution">
    <text evidence="1">The sequence shown here is derived from an EMBL/GenBank/DDBJ whole genome shotgun (WGS) entry which is preliminary data.</text>
</comment>
<proteinExistence type="predicted"/>
<dbReference type="RefSeq" id="WP_310225450.1">
    <property type="nucleotide sequence ID" value="NZ_JAVDWV010000011.1"/>
</dbReference>
<dbReference type="Proteomes" id="UP001267638">
    <property type="component" value="Unassembled WGS sequence"/>
</dbReference>
<evidence type="ECO:0000313" key="1">
    <source>
        <dbReference type="EMBL" id="MDR7155809.1"/>
    </source>
</evidence>
<evidence type="ECO:0008006" key="3">
    <source>
        <dbReference type="Google" id="ProtNLM"/>
    </source>
</evidence>
<protein>
    <recommendedName>
        <fullName evidence="3">Chromosome partitioning protein, ParB family</fullName>
    </recommendedName>
</protein>
<keyword evidence="2" id="KW-1185">Reference proteome</keyword>
<accession>A0ABU1X2K4</accession>
<reference evidence="1 2" key="1">
    <citation type="submission" date="2023-07" db="EMBL/GenBank/DDBJ databases">
        <title>Sorghum-associated microbial communities from plants grown in Nebraska, USA.</title>
        <authorList>
            <person name="Schachtman D."/>
        </authorList>
    </citation>
    <scope>NUCLEOTIDE SEQUENCE [LARGE SCALE GENOMIC DNA]</scope>
    <source>
        <strain evidence="1 2">4256</strain>
    </source>
</reference>
<gene>
    <name evidence="1" type="ORF">J2W40_002645</name>
</gene>
<sequence length="355" mass="40198">MVKREAPSGNAFEQAQAAALAFQISWWQSIEVAIAKNDIKAEVSEPQFIRLGDEQSALGPRLFERRSLSIRRKGKRKKEHWTITRPLPIRFSALPLEMLEEIARELLAQGEAEWRQANIDNLIAHARSYDREEALSLAREVLGAEAYTEELEYFADQMLLPAELIEGGDAAAKFFDEAVSCEAFDVAEDGTIDFLPEPPPAPGPQPFDVGEWDYYTPEEVADFDGPETDAAYAFRVVRLCEAIRSNPDAALQLAMQLGAVTREWEIWRENEEFLVMGRARFAEQSRLARSKREKPWMTQVRADFAAGEIGPNIAGYARKLARRRNLQPPGVDRIRNFVSQLKRERPNCNTDGTSQ</sequence>
<evidence type="ECO:0000313" key="2">
    <source>
        <dbReference type="Proteomes" id="UP001267638"/>
    </source>
</evidence>